<dbReference type="InterPro" id="IPR014756">
    <property type="entry name" value="Ig_E-set"/>
</dbReference>
<gene>
    <name evidence="5" type="ORF">EDD28_2673</name>
</gene>
<dbReference type="SUPFAM" id="SSF51445">
    <property type="entry name" value="(Trans)glycosidases"/>
    <property type="match status" value="1"/>
</dbReference>
<dbReference type="Pfam" id="PF00128">
    <property type="entry name" value="Alpha-amylase"/>
    <property type="match status" value="1"/>
</dbReference>
<keyword evidence="1" id="KW-0378">Hydrolase</keyword>
<protein>
    <submittedName>
        <fullName evidence="5">Alpha-glucosidase</fullName>
    </submittedName>
</protein>
<evidence type="ECO:0000259" key="4">
    <source>
        <dbReference type="SMART" id="SM00642"/>
    </source>
</evidence>
<feature type="domain" description="Glycosyl hydrolase family 13 catalytic" evidence="4">
    <location>
        <begin position="135"/>
        <end position="535"/>
    </location>
</feature>
<dbReference type="InterPro" id="IPR045857">
    <property type="entry name" value="O16G_dom_2"/>
</dbReference>
<evidence type="ECO:0000256" key="3">
    <source>
        <dbReference type="SAM" id="MobiDB-lite"/>
    </source>
</evidence>
<dbReference type="InterPro" id="IPR017853">
    <property type="entry name" value="GH"/>
</dbReference>
<dbReference type="CDD" id="cd02857">
    <property type="entry name" value="E_set_CDase_PDE_N"/>
    <property type="match status" value="1"/>
</dbReference>
<keyword evidence="6" id="KW-1185">Reference proteome</keyword>
<organism evidence="5 6">
    <name type="scientific">Salana multivorans</name>
    <dbReference type="NCBI Taxonomy" id="120377"/>
    <lineage>
        <taxon>Bacteria</taxon>
        <taxon>Bacillati</taxon>
        <taxon>Actinomycetota</taxon>
        <taxon>Actinomycetes</taxon>
        <taxon>Micrococcales</taxon>
        <taxon>Beutenbergiaceae</taxon>
        <taxon>Salana</taxon>
    </lineage>
</organism>
<dbReference type="PANTHER" id="PTHR10357:SF210">
    <property type="entry name" value="MALTODEXTRIN GLUCOSIDASE"/>
    <property type="match status" value="1"/>
</dbReference>
<sequence>MSSSSPSLARAPHHDGSVTYLGPVPTRPGGSVRLRVHVPAPGASRVRVRWGQDGEPRLRDLTPTPAFDGQWWTGELPLVNARTSYRFLIEGPDGARHRWLTAEGVSEREVSDRSDFVLDASDAAPDWVADQVAYQIFPDRFARSAAAADRELPDWAVPQAWDEPVVAAGGPVARQLYGGDLDGIAEHLDHLVDLGVTTLYLTPVFEGRSNHRYDAVSFDRVDPVLGGDDAYRRLIDAAHARGLRVLGDLTTNHTGSGHEWFRAAAADPTGVEAGFYLFDDQGYHCWLGHPSLPTLDYRGRELRERMYGRADSVVARWVDAGLDGWRIDVANMTGRQGGVDLTREVARGVREAMTRVNADTWLLAEHFFDASADLVGDGWHGVMDYAGASMPLWWWLAAPGARPHATVPLPIDPLPARDVVATMREVHARYPWAAVTASTVHLDSHDTARFRTLAGGGEHGGVDDGSSDSGLARARHLLGAGLQLTLPGVPALFAGDELGLTATTGEHARTPIPWDARETWDAATLDAYRELVALRREHPALRRGGLRWLSAGVDHLTFVREHPAGRVLVHAVRPRPDGAAPRDGEVRLPAAVLGGDAADAVTLRGEGLVRLDDGDEPVLALPGSVGAHLWLLPGDDLAWT</sequence>
<dbReference type="InterPro" id="IPR004185">
    <property type="entry name" value="Glyco_hydro_13_lg-like_dom"/>
</dbReference>
<dbReference type="GO" id="GO:0005975">
    <property type="term" value="P:carbohydrate metabolic process"/>
    <property type="evidence" value="ECO:0007669"/>
    <property type="project" value="InterPro"/>
</dbReference>
<feature type="region of interest" description="Disordered" evidence="3">
    <location>
        <begin position="1"/>
        <end position="31"/>
    </location>
</feature>
<dbReference type="GO" id="GO:0004553">
    <property type="term" value="F:hydrolase activity, hydrolyzing O-glycosyl compounds"/>
    <property type="evidence" value="ECO:0007669"/>
    <property type="project" value="InterPro"/>
</dbReference>
<evidence type="ECO:0000256" key="2">
    <source>
        <dbReference type="ARBA" id="ARBA00023295"/>
    </source>
</evidence>
<dbReference type="OrthoDB" id="9043248at2"/>
<dbReference type="Gene3D" id="3.90.400.10">
    <property type="entry name" value="Oligo-1,6-glucosidase, Domain 2"/>
    <property type="match status" value="1"/>
</dbReference>
<dbReference type="Gene3D" id="2.60.40.10">
    <property type="entry name" value="Immunoglobulins"/>
    <property type="match status" value="1"/>
</dbReference>
<evidence type="ECO:0000313" key="5">
    <source>
        <dbReference type="EMBL" id="ROR93265.1"/>
    </source>
</evidence>
<evidence type="ECO:0000313" key="6">
    <source>
        <dbReference type="Proteomes" id="UP000275356"/>
    </source>
</evidence>
<dbReference type="Proteomes" id="UP000275356">
    <property type="component" value="Unassembled WGS sequence"/>
</dbReference>
<dbReference type="InterPro" id="IPR006047">
    <property type="entry name" value="GH13_cat_dom"/>
</dbReference>
<proteinExistence type="predicted"/>
<dbReference type="AlphaFoldDB" id="A0A3N2D0E3"/>
<evidence type="ECO:0000256" key="1">
    <source>
        <dbReference type="ARBA" id="ARBA00022801"/>
    </source>
</evidence>
<dbReference type="SMART" id="SM00642">
    <property type="entry name" value="Aamy"/>
    <property type="match status" value="1"/>
</dbReference>
<comment type="caution">
    <text evidence="5">The sequence shown here is derived from an EMBL/GenBank/DDBJ whole genome shotgun (WGS) entry which is preliminary data.</text>
</comment>
<dbReference type="PANTHER" id="PTHR10357">
    <property type="entry name" value="ALPHA-AMYLASE FAMILY MEMBER"/>
    <property type="match status" value="1"/>
</dbReference>
<reference evidence="5 6" key="1">
    <citation type="submission" date="2018-11" db="EMBL/GenBank/DDBJ databases">
        <title>Sequencing the genomes of 1000 actinobacteria strains.</title>
        <authorList>
            <person name="Klenk H.-P."/>
        </authorList>
    </citation>
    <scope>NUCLEOTIDE SEQUENCE [LARGE SCALE GENOMIC DNA]</scope>
    <source>
        <strain evidence="5 6">DSM 13521</strain>
    </source>
</reference>
<dbReference type="Gene3D" id="3.20.20.80">
    <property type="entry name" value="Glycosidases"/>
    <property type="match status" value="1"/>
</dbReference>
<keyword evidence="2" id="KW-0326">Glycosidase</keyword>
<dbReference type="EMBL" id="RKHQ01000002">
    <property type="protein sequence ID" value="ROR93265.1"/>
    <property type="molecule type" value="Genomic_DNA"/>
</dbReference>
<dbReference type="RefSeq" id="WP_123740249.1">
    <property type="nucleotide sequence ID" value="NZ_RKHQ01000002.1"/>
</dbReference>
<dbReference type="InterPro" id="IPR013783">
    <property type="entry name" value="Ig-like_fold"/>
</dbReference>
<accession>A0A3N2D0E3</accession>
<dbReference type="CDD" id="cd11338">
    <property type="entry name" value="AmyAc_CMD"/>
    <property type="match status" value="1"/>
</dbReference>
<name>A0A3N2D0E3_9MICO</name>
<dbReference type="SUPFAM" id="SSF81296">
    <property type="entry name" value="E set domains"/>
    <property type="match status" value="1"/>
</dbReference>